<protein>
    <recommendedName>
        <fullName evidence="1">Serine acetyltransferase</fullName>
        <ecNumber evidence="1">2.3.1.30</ecNumber>
    </recommendedName>
</protein>
<sequence>MIASRADLNYYLKEDAKRIGRKVGLLNLLSGSETYRVFRYFHNLRYLEYYMNVTTPWYHILFYYWHLLIHRHFSVKFGMTVAPNVAGPGFLFVHPGFLRMAGPPIQIGKNCTVLPNVLIGKRRPDLENTEVVIGDNCYISTGVTILGPVRIGNNVIIAAHSVVTKDVQDNCLVAGIPAKFIKYIDKPLI</sequence>
<keyword evidence="3" id="KW-1185">Reference proteome</keyword>
<comment type="similarity">
    <text evidence="1">Belongs to the transferase hexapeptide repeat family.</text>
</comment>
<dbReference type="InterPro" id="IPR051159">
    <property type="entry name" value="Hexapeptide_acetyltransf"/>
</dbReference>
<dbReference type="GO" id="GO:0009001">
    <property type="term" value="F:serine O-acetyltransferase activity"/>
    <property type="evidence" value="ECO:0007669"/>
    <property type="project" value="UniProtKB-EC"/>
</dbReference>
<dbReference type="Proteomes" id="UP000184509">
    <property type="component" value="Unassembled WGS sequence"/>
</dbReference>
<evidence type="ECO:0000313" key="3">
    <source>
        <dbReference type="Proteomes" id="UP000184509"/>
    </source>
</evidence>
<dbReference type="GO" id="GO:0005737">
    <property type="term" value="C:cytoplasm"/>
    <property type="evidence" value="ECO:0007669"/>
    <property type="project" value="InterPro"/>
</dbReference>
<organism evidence="2 3">
    <name type="scientific">Bacteroides luti</name>
    <dbReference type="NCBI Taxonomy" id="1297750"/>
    <lineage>
        <taxon>Bacteria</taxon>
        <taxon>Pseudomonadati</taxon>
        <taxon>Bacteroidota</taxon>
        <taxon>Bacteroidia</taxon>
        <taxon>Bacteroidales</taxon>
        <taxon>Bacteroidaceae</taxon>
        <taxon>Bacteroides</taxon>
    </lineage>
</organism>
<dbReference type="Gene3D" id="2.160.10.10">
    <property type="entry name" value="Hexapeptide repeat proteins"/>
    <property type="match status" value="1"/>
</dbReference>
<dbReference type="RefSeq" id="WP_073399243.1">
    <property type="nucleotide sequence ID" value="NZ_FQTV01000003.1"/>
</dbReference>
<dbReference type="InterPro" id="IPR005881">
    <property type="entry name" value="Ser_O-AcTrfase"/>
</dbReference>
<keyword evidence="1 2" id="KW-0808">Transferase</keyword>
<dbReference type="EC" id="2.3.1.30" evidence="1"/>
<dbReference type="PANTHER" id="PTHR23416">
    <property type="entry name" value="SIALIC ACID SYNTHASE-RELATED"/>
    <property type="match status" value="1"/>
</dbReference>
<dbReference type="InterPro" id="IPR011004">
    <property type="entry name" value="Trimer_LpxA-like_sf"/>
</dbReference>
<evidence type="ECO:0000256" key="1">
    <source>
        <dbReference type="PIRNR" id="PIRNR000441"/>
    </source>
</evidence>
<dbReference type="EMBL" id="FQTV01000003">
    <property type="protein sequence ID" value="SHE77414.1"/>
    <property type="molecule type" value="Genomic_DNA"/>
</dbReference>
<dbReference type="Pfam" id="PF00132">
    <property type="entry name" value="Hexapep"/>
    <property type="match status" value="1"/>
</dbReference>
<dbReference type="STRING" id="1297750.SAMN05444405_10316"/>
<keyword evidence="1" id="KW-0012">Acyltransferase</keyword>
<reference evidence="3" key="1">
    <citation type="submission" date="2016-11" db="EMBL/GenBank/DDBJ databases">
        <authorList>
            <person name="Varghese N."/>
            <person name="Submissions S."/>
        </authorList>
    </citation>
    <scope>NUCLEOTIDE SEQUENCE [LARGE SCALE GENOMIC DNA]</scope>
    <source>
        <strain evidence="3">DSM 26991</strain>
    </source>
</reference>
<dbReference type="SUPFAM" id="SSF51161">
    <property type="entry name" value="Trimeric LpxA-like enzymes"/>
    <property type="match status" value="1"/>
</dbReference>
<name>A0A1M4W818_9BACE</name>
<dbReference type="PIRSF" id="PIRSF000441">
    <property type="entry name" value="CysE"/>
    <property type="match status" value="1"/>
</dbReference>
<dbReference type="AlphaFoldDB" id="A0A1M4W818"/>
<dbReference type="InterPro" id="IPR001451">
    <property type="entry name" value="Hexapep"/>
</dbReference>
<proteinExistence type="inferred from homology"/>
<dbReference type="GO" id="GO:0006535">
    <property type="term" value="P:cysteine biosynthetic process from serine"/>
    <property type="evidence" value="ECO:0007669"/>
    <property type="project" value="InterPro"/>
</dbReference>
<comment type="catalytic activity">
    <reaction evidence="1">
        <text>L-serine + acetyl-CoA = O-acetyl-L-serine + CoA</text>
        <dbReference type="Rhea" id="RHEA:24560"/>
        <dbReference type="ChEBI" id="CHEBI:33384"/>
        <dbReference type="ChEBI" id="CHEBI:57287"/>
        <dbReference type="ChEBI" id="CHEBI:57288"/>
        <dbReference type="ChEBI" id="CHEBI:58340"/>
        <dbReference type="EC" id="2.3.1.30"/>
    </reaction>
</comment>
<dbReference type="OrthoDB" id="9814490at2"/>
<accession>A0A1M4W818</accession>
<evidence type="ECO:0000313" key="2">
    <source>
        <dbReference type="EMBL" id="SHE77414.1"/>
    </source>
</evidence>
<gene>
    <name evidence="2" type="ORF">SAMN05444405_10316</name>
</gene>